<keyword evidence="3" id="KW-1185">Reference proteome</keyword>
<evidence type="ECO:0000256" key="1">
    <source>
        <dbReference type="SAM" id="MobiDB-lite"/>
    </source>
</evidence>
<protein>
    <submittedName>
        <fullName evidence="2">Uncharacterized protein</fullName>
    </submittedName>
</protein>
<accession>A0ABD1DEY4</accession>
<dbReference type="Proteomes" id="UP001562425">
    <property type="component" value="Unassembled WGS sequence"/>
</dbReference>
<feature type="compositionally biased region" description="Basic and acidic residues" evidence="1">
    <location>
        <begin position="260"/>
        <end position="271"/>
    </location>
</feature>
<feature type="compositionally biased region" description="Basic and acidic residues" evidence="1">
    <location>
        <begin position="83"/>
        <end position="147"/>
    </location>
</feature>
<evidence type="ECO:0000313" key="2">
    <source>
        <dbReference type="EMBL" id="KAL1398238.1"/>
    </source>
</evidence>
<name>A0ABD1DEY4_CULPP</name>
<comment type="caution">
    <text evidence="2">The sequence shown here is derived from an EMBL/GenBank/DDBJ whole genome shotgun (WGS) entry which is preliminary data.</text>
</comment>
<sequence>MWHLRVVLVLGVAIGWSSGYYLFPGIFDPNPFIPKMSPDVLKVTLSQYRGPLITSYSGDGGGVKGGEAGYVKSNSESGSGGYRHKESFHTKDGNDYEHERQEGYGESKGEEVDHGSDASDGHAESERKNDETDEHSREEVEEDRNYEVTEEDNNDHKNPQQHTTYGVAPTKQTKKKIQPVPEFGTRLTLPKKTSHKKNHNGYETVIYHDNEQKGFEKGYDRRHGHNPPPKSVVVTQKDQDYEEPREEDREDEEEEEVREDYEKTDRDHQEDQDREEYDENYNSYKYGNDFAKNYYDDEERESEDRRNERRGTARDDGPDYDAEVDKEQIDETANEDKYYGDEYDDDDYRRRQYEYATRNFFQS</sequence>
<dbReference type="EMBL" id="JBEHCU010005964">
    <property type="protein sequence ID" value="KAL1398238.1"/>
    <property type="molecule type" value="Genomic_DNA"/>
</dbReference>
<feature type="region of interest" description="Disordered" evidence="1">
    <location>
        <begin position="54"/>
        <end position="346"/>
    </location>
</feature>
<feature type="compositionally biased region" description="Acidic residues" evidence="1">
    <location>
        <begin position="240"/>
        <end position="259"/>
    </location>
</feature>
<reference evidence="2 3" key="1">
    <citation type="submission" date="2024-05" db="EMBL/GenBank/DDBJ databases">
        <title>Culex pipiens pipiens assembly and annotation.</title>
        <authorList>
            <person name="Alout H."/>
            <person name="Durand T."/>
        </authorList>
    </citation>
    <scope>NUCLEOTIDE SEQUENCE [LARGE SCALE GENOMIC DNA]</scope>
    <source>
        <strain evidence="2">HA-2024</strain>
        <tissue evidence="2">Whole body</tissue>
    </source>
</reference>
<organism evidence="2 3">
    <name type="scientific">Culex pipiens pipiens</name>
    <name type="common">Northern house mosquito</name>
    <dbReference type="NCBI Taxonomy" id="38569"/>
    <lineage>
        <taxon>Eukaryota</taxon>
        <taxon>Metazoa</taxon>
        <taxon>Ecdysozoa</taxon>
        <taxon>Arthropoda</taxon>
        <taxon>Hexapoda</taxon>
        <taxon>Insecta</taxon>
        <taxon>Pterygota</taxon>
        <taxon>Neoptera</taxon>
        <taxon>Endopterygota</taxon>
        <taxon>Diptera</taxon>
        <taxon>Nematocera</taxon>
        <taxon>Culicoidea</taxon>
        <taxon>Culicidae</taxon>
        <taxon>Culicinae</taxon>
        <taxon>Culicini</taxon>
        <taxon>Culex</taxon>
        <taxon>Culex</taxon>
    </lineage>
</organism>
<evidence type="ECO:0000313" key="3">
    <source>
        <dbReference type="Proteomes" id="UP001562425"/>
    </source>
</evidence>
<feature type="compositionally biased region" description="Basic and acidic residues" evidence="1">
    <location>
        <begin position="206"/>
        <end position="221"/>
    </location>
</feature>
<feature type="compositionally biased region" description="Basic and acidic residues" evidence="1">
    <location>
        <begin position="302"/>
        <end position="340"/>
    </location>
</feature>
<proteinExistence type="predicted"/>
<dbReference type="AlphaFoldDB" id="A0ABD1DEY4"/>
<feature type="compositionally biased region" description="Gly residues" evidence="1">
    <location>
        <begin position="58"/>
        <end position="68"/>
    </location>
</feature>
<gene>
    <name evidence="2" type="ORF">pipiens_002410</name>
</gene>